<evidence type="ECO:0000313" key="4">
    <source>
        <dbReference type="Proteomes" id="UP001629260"/>
    </source>
</evidence>
<evidence type="ECO:0000313" key="3">
    <source>
        <dbReference type="EMBL" id="MFL9832328.1"/>
    </source>
</evidence>
<comment type="caution">
    <text evidence="3">The sequence shown here is derived from an EMBL/GenBank/DDBJ whole genome shotgun (WGS) entry which is preliminary data.</text>
</comment>
<dbReference type="SUPFAM" id="SSF89946">
    <property type="entry name" value="Hypothetical protein VC0424"/>
    <property type="match status" value="1"/>
</dbReference>
<feature type="domain" description="Regulator of ribonuclease activity B" evidence="2">
    <location>
        <begin position="167"/>
        <end position="265"/>
    </location>
</feature>
<dbReference type="Gene3D" id="3.30.70.970">
    <property type="entry name" value="RraB-like"/>
    <property type="match status" value="1"/>
</dbReference>
<organism evidence="3 4">
    <name type="scientific">Flavobacterium plantiphilum</name>
    <dbReference type="NCBI Taxonomy" id="3163297"/>
    <lineage>
        <taxon>Bacteria</taxon>
        <taxon>Pseudomonadati</taxon>
        <taxon>Bacteroidota</taxon>
        <taxon>Flavobacteriia</taxon>
        <taxon>Flavobacteriales</taxon>
        <taxon>Flavobacteriaceae</taxon>
        <taxon>Flavobacterium</taxon>
    </lineage>
</organism>
<dbReference type="RefSeq" id="WP_408082770.1">
    <property type="nucleotide sequence ID" value="NZ_JBELQA010000011.1"/>
</dbReference>
<accession>A0ABW8XXE2</accession>
<name>A0ABW8XXE2_9FLAO</name>
<gene>
    <name evidence="3" type="ORF">ABS764_15860</name>
</gene>
<feature type="domain" description="DUF695" evidence="1">
    <location>
        <begin position="24"/>
        <end position="157"/>
    </location>
</feature>
<proteinExistence type="predicted"/>
<reference evidence="3 4" key="1">
    <citation type="submission" date="2024-06" db="EMBL/GenBank/DDBJ databases">
        <authorList>
            <person name="Kaempfer P."/>
            <person name="Viver T."/>
        </authorList>
    </citation>
    <scope>NUCLEOTIDE SEQUENCE [LARGE SCALE GENOMIC DNA]</scope>
    <source>
        <strain evidence="3 4">ST-87</strain>
    </source>
</reference>
<dbReference type="InterPro" id="IPR016097">
    <property type="entry name" value="DUF695"/>
</dbReference>
<dbReference type="EMBL" id="JBELQA010000011">
    <property type="protein sequence ID" value="MFL9832328.1"/>
    <property type="molecule type" value="Genomic_DNA"/>
</dbReference>
<sequence length="269" mass="31532">MDSSFFLISCNTKSQETQKTDDSNWDAYIANYENGAGSTTLNMDLKKVAPKTDLAYILITGVTFSNCNKDGFPEKEEFSKLYEVSDEVETTISKITKTELAGTFTYQCERLNYYYINDTTQIRSKLTALYKNKYSNYKYYINIKPDKNWDAYLNFLYPNEEIQENMSNQKVIEQLKNGGDDLTKSRQVDHWIYFSNEKNRDLFEKRIAKNGFKIENKEKIDDPDKPFKLHISRDDKVDSESISKITLELRKRAKELEGDYDGWETYVVK</sequence>
<dbReference type="InterPro" id="IPR036701">
    <property type="entry name" value="RraB-like_sf"/>
</dbReference>
<dbReference type="Pfam" id="PF05117">
    <property type="entry name" value="DUF695"/>
    <property type="match status" value="1"/>
</dbReference>
<dbReference type="InterPro" id="IPR009671">
    <property type="entry name" value="RraB_dom"/>
</dbReference>
<evidence type="ECO:0000259" key="2">
    <source>
        <dbReference type="Pfam" id="PF06877"/>
    </source>
</evidence>
<dbReference type="Pfam" id="PF06877">
    <property type="entry name" value="RraB"/>
    <property type="match status" value="1"/>
</dbReference>
<protein>
    <submittedName>
        <fullName evidence="3">DUF695 domain-containing protein</fullName>
    </submittedName>
</protein>
<evidence type="ECO:0000259" key="1">
    <source>
        <dbReference type="Pfam" id="PF05117"/>
    </source>
</evidence>
<keyword evidence="4" id="KW-1185">Reference proteome</keyword>
<dbReference type="Proteomes" id="UP001629260">
    <property type="component" value="Unassembled WGS sequence"/>
</dbReference>